<organism evidence="5 6">
    <name type="scientific">Hirsutella minnesotensis 3608</name>
    <dbReference type="NCBI Taxonomy" id="1043627"/>
    <lineage>
        <taxon>Eukaryota</taxon>
        <taxon>Fungi</taxon>
        <taxon>Dikarya</taxon>
        <taxon>Ascomycota</taxon>
        <taxon>Pezizomycotina</taxon>
        <taxon>Sordariomycetes</taxon>
        <taxon>Hypocreomycetidae</taxon>
        <taxon>Hypocreales</taxon>
        <taxon>Ophiocordycipitaceae</taxon>
        <taxon>Hirsutella</taxon>
    </lineage>
</organism>
<evidence type="ECO:0000313" key="6">
    <source>
        <dbReference type="Proteomes" id="UP000054481"/>
    </source>
</evidence>
<feature type="active site" description="Nucleophile" evidence="2">
    <location>
        <position position="34"/>
    </location>
</feature>
<feature type="region of interest" description="Disordered" evidence="3">
    <location>
        <begin position="323"/>
        <end position="353"/>
    </location>
</feature>
<dbReference type="GO" id="GO:0046486">
    <property type="term" value="P:glycerolipid metabolic process"/>
    <property type="evidence" value="ECO:0007669"/>
    <property type="project" value="UniProtKB-ARBA"/>
</dbReference>
<dbReference type="PANTHER" id="PTHR24185:SF8">
    <property type="entry name" value="PNPLA DOMAIN-CONTAINING PROTEIN"/>
    <property type="match status" value="1"/>
</dbReference>
<dbReference type="PANTHER" id="PTHR24185">
    <property type="entry name" value="CALCIUM-INDEPENDENT PHOSPHOLIPASE A2-GAMMA"/>
    <property type="match status" value="1"/>
</dbReference>
<evidence type="ECO:0000313" key="5">
    <source>
        <dbReference type="EMBL" id="KJZ67949.1"/>
    </source>
</evidence>
<dbReference type="Gene3D" id="3.40.1090.10">
    <property type="entry name" value="Cytosolic phospholipase A2 catalytic domain"/>
    <property type="match status" value="1"/>
</dbReference>
<feature type="active site" description="Proton acceptor" evidence="2">
    <location>
        <position position="188"/>
    </location>
</feature>
<dbReference type="InterPro" id="IPR016035">
    <property type="entry name" value="Acyl_Trfase/lysoPLipase"/>
</dbReference>
<feature type="short sequence motif" description="GXSXG" evidence="2">
    <location>
        <begin position="32"/>
        <end position="36"/>
    </location>
</feature>
<name>A0A0F7ZZU5_9HYPO</name>
<dbReference type="SUPFAM" id="SSF52151">
    <property type="entry name" value="FabD/lysophospholipase-like"/>
    <property type="match status" value="1"/>
</dbReference>
<evidence type="ECO:0000256" key="2">
    <source>
        <dbReference type="PROSITE-ProRule" id="PRU01161"/>
    </source>
</evidence>
<keyword evidence="2" id="KW-0442">Lipid degradation</keyword>
<keyword evidence="2" id="KW-0378">Hydrolase</keyword>
<sequence length="373" mass="41508">METMILDRLEKRLEEVAGLKAPIQTHFQLAVGTSAGGLNLLALFFKGWRAARCTHEYERLASAAFHREFWNKIPFLSALWTIWNNGLYPSHNFEELLRQTFGSETTLLDGHYARSIGARIAIPVARSPDPSLLLLNNYNGIGESAVRLGYDVTPNCDSVKVWETARCCTAAASFFRPFLIKGLGWLQDAGLTGNNPDVCFSEFRALYGPRSIPQFMINIGTGSSKAKIKGVMGESSPRARTVLGRVLKRYCGRDTAAWSNHFIPRLIKGYLKMLKGDWTWQVIARTVKQIPEVGNRCFRLDVDLGSLEPRLDDVESLTLMKEQQLGTSSRPSFTSSHERPVQGTGQTPGAHSGSTVYIGPVTLLSQHSWTNFP</sequence>
<keyword evidence="1 2" id="KW-0443">Lipid metabolism</keyword>
<gene>
    <name evidence="5" type="ORF">HIM_12663</name>
</gene>
<evidence type="ECO:0000256" key="1">
    <source>
        <dbReference type="ARBA" id="ARBA00023098"/>
    </source>
</evidence>
<dbReference type="GO" id="GO:0019369">
    <property type="term" value="P:arachidonate metabolic process"/>
    <property type="evidence" value="ECO:0007669"/>
    <property type="project" value="TreeGrafter"/>
</dbReference>
<protein>
    <recommendedName>
        <fullName evidence="4">PNPLA domain-containing protein</fullName>
    </recommendedName>
</protein>
<keyword evidence="6" id="KW-1185">Reference proteome</keyword>
<dbReference type="AlphaFoldDB" id="A0A0F7ZZU5"/>
<dbReference type="InterPro" id="IPR002641">
    <property type="entry name" value="PNPLA_dom"/>
</dbReference>
<evidence type="ECO:0000256" key="3">
    <source>
        <dbReference type="SAM" id="MobiDB-lite"/>
    </source>
</evidence>
<evidence type="ECO:0000259" key="4">
    <source>
        <dbReference type="PROSITE" id="PS51635"/>
    </source>
</evidence>
<proteinExistence type="predicted"/>
<dbReference type="EMBL" id="KQ031150">
    <property type="protein sequence ID" value="KJZ67949.1"/>
    <property type="molecule type" value="Genomic_DNA"/>
</dbReference>
<dbReference type="OrthoDB" id="5153649at2759"/>
<dbReference type="GO" id="GO:0016042">
    <property type="term" value="P:lipid catabolic process"/>
    <property type="evidence" value="ECO:0007669"/>
    <property type="project" value="UniProtKB-UniRule"/>
</dbReference>
<dbReference type="PROSITE" id="PS51635">
    <property type="entry name" value="PNPLA"/>
    <property type="match status" value="1"/>
</dbReference>
<feature type="compositionally biased region" description="Polar residues" evidence="3">
    <location>
        <begin position="324"/>
        <end position="335"/>
    </location>
</feature>
<feature type="domain" description="PNPLA" evidence="4">
    <location>
        <begin position="1"/>
        <end position="201"/>
    </location>
</feature>
<comment type="caution">
    <text evidence="2">Lacks conserved residue(s) required for the propagation of feature annotation.</text>
</comment>
<reference evidence="5 6" key="1">
    <citation type="journal article" date="2014" name="Genome Biol. Evol.">
        <title>Comparative genomics and transcriptomics analyses reveal divergent lifestyle features of nematode endoparasitic fungus Hirsutella minnesotensis.</title>
        <authorList>
            <person name="Lai Y."/>
            <person name="Liu K."/>
            <person name="Zhang X."/>
            <person name="Zhang X."/>
            <person name="Li K."/>
            <person name="Wang N."/>
            <person name="Shu C."/>
            <person name="Wu Y."/>
            <person name="Wang C."/>
            <person name="Bushley K.E."/>
            <person name="Xiang M."/>
            <person name="Liu X."/>
        </authorList>
    </citation>
    <scope>NUCLEOTIDE SEQUENCE [LARGE SCALE GENOMIC DNA]</scope>
    <source>
        <strain evidence="5 6">3608</strain>
    </source>
</reference>
<dbReference type="GO" id="GO:0016020">
    <property type="term" value="C:membrane"/>
    <property type="evidence" value="ECO:0007669"/>
    <property type="project" value="TreeGrafter"/>
</dbReference>
<dbReference type="Proteomes" id="UP000054481">
    <property type="component" value="Unassembled WGS sequence"/>
</dbReference>
<dbReference type="Pfam" id="PF01734">
    <property type="entry name" value="Patatin"/>
    <property type="match status" value="1"/>
</dbReference>
<feature type="compositionally biased region" description="Polar residues" evidence="3">
    <location>
        <begin position="343"/>
        <end position="353"/>
    </location>
</feature>
<accession>A0A0F7ZZU5</accession>
<dbReference type="GO" id="GO:0047499">
    <property type="term" value="F:calcium-independent phospholipase A2 activity"/>
    <property type="evidence" value="ECO:0007669"/>
    <property type="project" value="TreeGrafter"/>
</dbReference>